<dbReference type="GO" id="GO:0008610">
    <property type="term" value="P:lipid biosynthetic process"/>
    <property type="evidence" value="ECO:0007669"/>
    <property type="project" value="TreeGrafter"/>
</dbReference>
<dbReference type="PANTHER" id="PTHR11487:SF0">
    <property type="entry name" value="S-ACYL FATTY ACID SYNTHASE THIOESTERASE, MEDIUM CHAIN"/>
    <property type="match status" value="1"/>
</dbReference>
<dbReference type="InterPro" id="IPR001031">
    <property type="entry name" value="Thioesterase"/>
</dbReference>
<dbReference type="Gene3D" id="3.40.50.1820">
    <property type="entry name" value="alpha/beta hydrolase"/>
    <property type="match status" value="1"/>
</dbReference>
<evidence type="ECO:0000256" key="1">
    <source>
        <dbReference type="ARBA" id="ARBA00007169"/>
    </source>
</evidence>
<evidence type="ECO:0000259" key="2">
    <source>
        <dbReference type="Pfam" id="PF00975"/>
    </source>
</evidence>
<keyword evidence="4" id="KW-1185">Reference proteome</keyword>
<protein>
    <submittedName>
        <fullName evidence="3">Surfactin synthase thioesterase subunit</fullName>
    </submittedName>
</protein>
<dbReference type="InterPro" id="IPR029058">
    <property type="entry name" value="AB_hydrolase_fold"/>
</dbReference>
<dbReference type="EMBL" id="FMCX01000004">
    <property type="protein sequence ID" value="SCF25080.1"/>
    <property type="molecule type" value="Genomic_DNA"/>
</dbReference>
<dbReference type="Pfam" id="PF00975">
    <property type="entry name" value="Thioesterase"/>
    <property type="match status" value="1"/>
</dbReference>
<dbReference type="PANTHER" id="PTHR11487">
    <property type="entry name" value="THIOESTERASE"/>
    <property type="match status" value="1"/>
</dbReference>
<evidence type="ECO:0000313" key="3">
    <source>
        <dbReference type="EMBL" id="SCF25080.1"/>
    </source>
</evidence>
<sequence>MLPWLDAAGPSPALRLFCFAHAGGGAAAFRPWVTGERRTPVRVCPVRAPGRESRWEEPRLDRVADLAEDFLRAAAPLLSTPFALLGNSLGSLVAFEVARRLSDRGRPAPVHLLVGASPPPGVEARRIRLSGLSDAEFTGELQRRYGGIPDVILHDPDLLREYLPTLRSDVAAVESYRPPPQPPLGCPVTALVGVDDASVPADEVDGWREWTSGPFARHLLPGGHFTVLDHRDLVLDLLGSVRVR</sequence>
<dbReference type="STRING" id="262898.GA0070564_104467"/>
<reference evidence="4" key="1">
    <citation type="submission" date="2016-06" db="EMBL/GenBank/DDBJ databases">
        <authorList>
            <person name="Varghese N."/>
            <person name="Submissions Spin"/>
        </authorList>
    </citation>
    <scope>NUCLEOTIDE SEQUENCE [LARGE SCALE GENOMIC DNA]</scope>
    <source>
        <strain evidence="4">DSM 44830</strain>
    </source>
</reference>
<dbReference type="SUPFAM" id="SSF53474">
    <property type="entry name" value="alpha/beta-Hydrolases"/>
    <property type="match status" value="1"/>
</dbReference>
<evidence type="ECO:0000313" key="4">
    <source>
        <dbReference type="Proteomes" id="UP000199504"/>
    </source>
</evidence>
<organism evidence="3 4">
    <name type="scientific">Micromonospora mirobrigensis</name>
    <dbReference type="NCBI Taxonomy" id="262898"/>
    <lineage>
        <taxon>Bacteria</taxon>
        <taxon>Bacillati</taxon>
        <taxon>Actinomycetota</taxon>
        <taxon>Actinomycetes</taxon>
        <taxon>Micromonosporales</taxon>
        <taxon>Micromonosporaceae</taxon>
        <taxon>Micromonospora</taxon>
    </lineage>
</organism>
<name>A0A1C4YWL2_9ACTN</name>
<dbReference type="AlphaFoldDB" id="A0A1C4YWL2"/>
<feature type="domain" description="Thioesterase" evidence="2">
    <location>
        <begin position="15"/>
        <end position="237"/>
    </location>
</feature>
<gene>
    <name evidence="3" type="ORF">GA0070564_104467</name>
</gene>
<dbReference type="Proteomes" id="UP000199504">
    <property type="component" value="Unassembled WGS sequence"/>
</dbReference>
<proteinExistence type="inferred from homology"/>
<dbReference type="InterPro" id="IPR012223">
    <property type="entry name" value="TEII"/>
</dbReference>
<accession>A0A1C4YWL2</accession>
<comment type="similarity">
    <text evidence="1">Belongs to the thioesterase family.</text>
</comment>